<dbReference type="Pfam" id="PF14106">
    <property type="entry name" value="DUF4279"/>
    <property type="match status" value="1"/>
</dbReference>
<name>A0A2W5KIW6_ANCNO</name>
<dbReference type="InterPro" id="IPR025459">
    <property type="entry name" value="DUF4279"/>
</dbReference>
<reference evidence="1 2" key="1">
    <citation type="submission" date="2017-08" db="EMBL/GenBank/DDBJ databases">
        <title>Infants hospitalized years apart are colonized by the same room-sourced microbial strains.</title>
        <authorList>
            <person name="Brooks B."/>
            <person name="Olm M.R."/>
            <person name="Firek B.A."/>
            <person name="Baker R."/>
            <person name="Thomas B.C."/>
            <person name="Morowitz M.J."/>
            <person name="Banfield J.F."/>
        </authorList>
    </citation>
    <scope>NUCLEOTIDE SEQUENCE [LARGE SCALE GENOMIC DNA]</scope>
    <source>
        <strain evidence="1">S2_005_003_R2_43</strain>
    </source>
</reference>
<evidence type="ECO:0008006" key="3">
    <source>
        <dbReference type="Google" id="ProtNLM"/>
    </source>
</evidence>
<sequence length="94" mass="10474">MLSASDHCADRTWHLAAKDRTPGDLEAQILELLSKMTYDLSIWREMSSRYKCDVFCGLFMTEGNEGMSLQPATLSMLGERGLQLGLDIYGPIGD</sequence>
<evidence type="ECO:0000313" key="2">
    <source>
        <dbReference type="Proteomes" id="UP000249577"/>
    </source>
</evidence>
<dbReference type="AlphaFoldDB" id="A0A2W5KIW6"/>
<comment type="caution">
    <text evidence="1">The sequence shown here is derived from an EMBL/GenBank/DDBJ whole genome shotgun (WGS) entry which is preliminary data.</text>
</comment>
<organism evidence="1 2">
    <name type="scientific">Ancylobacter novellus</name>
    <name type="common">Thiobacillus novellus</name>
    <dbReference type="NCBI Taxonomy" id="921"/>
    <lineage>
        <taxon>Bacteria</taxon>
        <taxon>Pseudomonadati</taxon>
        <taxon>Pseudomonadota</taxon>
        <taxon>Alphaproteobacteria</taxon>
        <taxon>Hyphomicrobiales</taxon>
        <taxon>Xanthobacteraceae</taxon>
        <taxon>Ancylobacter</taxon>
    </lineage>
</organism>
<accession>A0A2W5KIW6</accession>
<evidence type="ECO:0000313" key="1">
    <source>
        <dbReference type="EMBL" id="PZQ15969.1"/>
    </source>
</evidence>
<dbReference type="Proteomes" id="UP000249577">
    <property type="component" value="Unassembled WGS sequence"/>
</dbReference>
<gene>
    <name evidence="1" type="ORF">DI565_09140</name>
</gene>
<dbReference type="EMBL" id="QFPN01000004">
    <property type="protein sequence ID" value="PZQ15969.1"/>
    <property type="molecule type" value="Genomic_DNA"/>
</dbReference>
<protein>
    <recommendedName>
        <fullName evidence="3">DUF4279 domain-containing protein</fullName>
    </recommendedName>
</protein>
<proteinExistence type="predicted"/>